<dbReference type="AlphaFoldDB" id="A0A2S6GU37"/>
<feature type="transmembrane region" description="Helical" evidence="1">
    <location>
        <begin position="122"/>
        <end position="147"/>
    </location>
</feature>
<comment type="caution">
    <text evidence="2">The sequence shown here is derived from an EMBL/GenBank/DDBJ whole genome shotgun (WGS) entry which is preliminary data.</text>
</comment>
<evidence type="ECO:0000313" key="2">
    <source>
        <dbReference type="EMBL" id="PPK68707.1"/>
    </source>
</evidence>
<keyword evidence="1" id="KW-0472">Membrane</keyword>
<keyword evidence="1" id="KW-0812">Transmembrane</keyword>
<sequence>MSIFGKSIQALAKERDALEIAVADKATVLTNKDVETNQLVRELLPLTTKLQSVKRGIRDRTPLADLKAQRDQLQNTLDNLPEPDPDMGDVARLLLVNQRMPLESEIQELDNYLMFNSRPLTIVGRLILIAVGCAAVFLSGLIGRWFAM</sequence>
<proteinExistence type="predicted"/>
<dbReference type="RefSeq" id="WP_104424542.1">
    <property type="nucleotide sequence ID" value="NZ_PTIY01000011.1"/>
</dbReference>
<evidence type="ECO:0000313" key="3">
    <source>
        <dbReference type="Proteomes" id="UP000238071"/>
    </source>
</evidence>
<organism evidence="2 3">
    <name type="scientific">Methylobacter tundripaludum</name>
    <dbReference type="NCBI Taxonomy" id="173365"/>
    <lineage>
        <taxon>Bacteria</taxon>
        <taxon>Pseudomonadati</taxon>
        <taxon>Pseudomonadota</taxon>
        <taxon>Gammaproteobacteria</taxon>
        <taxon>Methylococcales</taxon>
        <taxon>Methylococcaceae</taxon>
        <taxon>Methylobacter</taxon>
    </lineage>
</organism>
<evidence type="ECO:0000256" key="1">
    <source>
        <dbReference type="SAM" id="Phobius"/>
    </source>
</evidence>
<name>A0A2S6GU37_9GAMM</name>
<keyword evidence="3" id="KW-1185">Reference proteome</keyword>
<accession>A0A2S6GU37</accession>
<reference evidence="2 3" key="1">
    <citation type="submission" date="2018-02" db="EMBL/GenBank/DDBJ databases">
        <title>Subsurface microbial communities from deep shales in Ohio and West Virginia, USA.</title>
        <authorList>
            <person name="Wrighton K."/>
        </authorList>
    </citation>
    <scope>NUCLEOTIDE SEQUENCE [LARGE SCALE GENOMIC DNA]</scope>
    <source>
        <strain evidence="2 3">OWC-G53F</strain>
    </source>
</reference>
<dbReference type="EMBL" id="PTIY01000011">
    <property type="protein sequence ID" value="PPK68707.1"/>
    <property type="molecule type" value="Genomic_DNA"/>
</dbReference>
<keyword evidence="1" id="KW-1133">Transmembrane helix</keyword>
<dbReference type="Proteomes" id="UP000238071">
    <property type="component" value="Unassembled WGS sequence"/>
</dbReference>
<protein>
    <submittedName>
        <fullName evidence="2">Uncharacterized protein</fullName>
    </submittedName>
</protein>
<gene>
    <name evidence="2" type="ORF">B0F88_111115</name>
</gene>